<dbReference type="InterPro" id="IPR001680">
    <property type="entry name" value="WD40_rpt"/>
</dbReference>
<dbReference type="PANTHER" id="PTHR44414:SF1">
    <property type="entry name" value="PROTEIN NEDD1"/>
    <property type="match status" value="1"/>
</dbReference>
<feature type="compositionally biased region" description="Basic and acidic residues" evidence="2">
    <location>
        <begin position="431"/>
        <end position="442"/>
    </location>
</feature>
<dbReference type="GO" id="GO:0005813">
    <property type="term" value="C:centrosome"/>
    <property type="evidence" value="ECO:0007669"/>
    <property type="project" value="TreeGrafter"/>
</dbReference>
<dbReference type="AlphaFoldDB" id="A0A7S4DXK4"/>
<evidence type="ECO:0000256" key="2">
    <source>
        <dbReference type="SAM" id="MobiDB-lite"/>
    </source>
</evidence>
<dbReference type="InterPro" id="IPR024977">
    <property type="entry name" value="Apc4-like_WD40_dom"/>
</dbReference>
<dbReference type="InterPro" id="IPR052818">
    <property type="entry name" value="NEDD1_Spindle_Assembly"/>
</dbReference>
<feature type="repeat" description="WD" evidence="1">
    <location>
        <begin position="115"/>
        <end position="143"/>
    </location>
</feature>
<dbReference type="InterPro" id="IPR036322">
    <property type="entry name" value="WD40_repeat_dom_sf"/>
</dbReference>
<dbReference type="GO" id="GO:0007020">
    <property type="term" value="P:microtubule nucleation"/>
    <property type="evidence" value="ECO:0007669"/>
    <property type="project" value="TreeGrafter"/>
</dbReference>
<evidence type="ECO:0000259" key="3">
    <source>
        <dbReference type="Pfam" id="PF12894"/>
    </source>
</evidence>
<dbReference type="SMART" id="SM00320">
    <property type="entry name" value="WD40"/>
    <property type="match status" value="6"/>
</dbReference>
<feature type="compositionally biased region" description="Polar residues" evidence="2">
    <location>
        <begin position="517"/>
        <end position="532"/>
    </location>
</feature>
<gene>
    <name evidence="4" type="ORF">LGLO00237_LOCUS28862</name>
</gene>
<dbReference type="PROSITE" id="PS50082">
    <property type="entry name" value="WD_REPEATS_2"/>
    <property type="match status" value="3"/>
</dbReference>
<protein>
    <recommendedName>
        <fullName evidence="3">Anaphase-promoting complex subunit 4-like WD40 domain-containing protein</fullName>
    </recommendedName>
</protein>
<dbReference type="PANTHER" id="PTHR44414">
    <property type="entry name" value="PROTEIN NEDD1"/>
    <property type="match status" value="1"/>
</dbReference>
<proteinExistence type="predicted"/>
<feature type="compositionally biased region" description="Polar residues" evidence="2">
    <location>
        <begin position="463"/>
        <end position="472"/>
    </location>
</feature>
<organism evidence="4">
    <name type="scientific">Lotharella globosa</name>
    <dbReference type="NCBI Taxonomy" id="91324"/>
    <lineage>
        <taxon>Eukaryota</taxon>
        <taxon>Sar</taxon>
        <taxon>Rhizaria</taxon>
        <taxon>Cercozoa</taxon>
        <taxon>Chlorarachniophyceae</taxon>
        <taxon>Lotharella</taxon>
    </lineage>
</organism>
<evidence type="ECO:0000313" key="4">
    <source>
        <dbReference type="EMBL" id="CAE0677083.1"/>
    </source>
</evidence>
<keyword evidence="1" id="KW-0853">WD repeat</keyword>
<evidence type="ECO:0000256" key="1">
    <source>
        <dbReference type="PROSITE-ProRule" id="PRU00221"/>
    </source>
</evidence>
<dbReference type="GO" id="GO:0000278">
    <property type="term" value="P:mitotic cell cycle"/>
    <property type="evidence" value="ECO:0007669"/>
    <property type="project" value="TreeGrafter"/>
</dbReference>
<dbReference type="Pfam" id="PF12894">
    <property type="entry name" value="ANAPC4_WD40"/>
    <property type="match status" value="1"/>
</dbReference>
<accession>A0A7S4DXK4</accession>
<dbReference type="GO" id="GO:0043015">
    <property type="term" value="F:gamma-tubulin binding"/>
    <property type="evidence" value="ECO:0007669"/>
    <property type="project" value="TreeGrafter"/>
</dbReference>
<dbReference type="SUPFAM" id="SSF50978">
    <property type="entry name" value="WD40 repeat-like"/>
    <property type="match status" value="1"/>
</dbReference>
<feature type="repeat" description="WD" evidence="1">
    <location>
        <begin position="180"/>
        <end position="203"/>
    </location>
</feature>
<dbReference type="Pfam" id="PF00400">
    <property type="entry name" value="WD40"/>
    <property type="match status" value="2"/>
</dbReference>
<dbReference type="GO" id="GO:0036064">
    <property type="term" value="C:ciliary basal body"/>
    <property type="evidence" value="ECO:0007669"/>
    <property type="project" value="TreeGrafter"/>
</dbReference>
<reference evidence="4" key="1">
    <citation type="submission" date="2021-01" db="EMBL/GenBank/DDBJ databases">
        <authorList>
            <person name="Corre E."/>
            <person name="Pelletier E."/>
            <person name="Niang G."/>
            <person name="Scheremetjew M."/>
            <person name="Finn R."/>
            <person name="Kale V."/>
            <person name="Holt S."/>
            <person name="Cochrane G."/>
            <person name="Meng A."/>
            <person name="Brown T."/>
            <person name="Cohen L."/>
        </authorList>
    </citation>
    <scope>NUCLEOTIDE SEQUENCE</scope>
    <source>
        <strain evidence="4">CCCM811</strain>
    </source>
</reference>
<dbReference type="GO" id="GO:0005814">
    <property type="term" value="C:centriole"/>
    <property type="evidence" value="ECO:0007669"/>
    <property type="project" value="TreeGrafter"/>
</dbReference>
<feature type="domain" description="Anaphase-promoting complex subunit 4-like WD40" evidence="3">
    <location>
        <begin position="45"/>
        <end position="112"/>
    </location>
</feature>
<dbReference type="Gene3D" id="2.130.10.10">
    <property type="entry name" value="YVTN repeat-like/Quinoprotein amine dehydrogenase"/>
    <property type="match status" value="2"/>
</dbReference>
<feature type="repeat" description="WD" evidence="1">
    <location>
        <begin position="74"/>
        <end position="115"/>
    </location>
</feature>
<dbReference type="GO" id="GO:0005737">
    <property type="term" value="C:cytoplasm"/>
    <property type="evidence" value="ECO:0007669"/>
    <property type="project" value="TreeGrafter"/>
</dbReference>
<dbReference type="GO" id="GO:0000922">
    <property type="term" value="C:spindle pole"/>
    <property type="evidence" value="ECO:0007669"/>
    <property type="project" value="TreeGrafter"/>
</dbReference>
<dbReference type="EMBL" id="HBIV01040852">
    <property type="protein sequence ID" value="CAE0677083.1"/>
    <property type="molecule type" value="Transcribed_RNA"/>
</dbReference>
<feature type="region of interest" description="Disordered" evidence="2">
    <location>
        <begin position="416"/>
        <end position="544"/>
    </location>
</feature>
<name>A0A7S4DXK4_9EUKA</name>
<dbReference type="InterPro" id="IPR015943">
    <property type="entry name" value="WD40/YVTN_repeat-like_dom_sf"/>
</dbReference>
<sequence length="650" mass="71648">MSSSRANFELLSASRDDSKIWHFQSGKESFLSQIHPKKKPINAARWNHNHTLIATGSEDGSVYMSEASGHIIHEFNQSHAVRSLAFSGRSEFLCVGGKGGECKVWDLKTRQASDFRGHEGDVTSVVFGRADMLIASGGSDGRIMTHNVVHNTPTIVAVNGPASMPHTITCLGFSVRQKGYLAAASDDGRLRLWDTNKSSDSNLLGDFHAHDAPATCVSFSKKFRRMYLSTGLDGKMVFYDVTKGRVIESYKCGEAMTCAQFHGENIFAGTQTGKILVYDMRKFRGYEDTIVPPVCSFQAHSSSIHSLLCDAWEKSDSKLRNRKPNRSMSIGQSFTKNALKARNPNATYTAGRHLSDETLDTITSPVASVSGANPTTNESKDDVWAKSNVRPDLDISLYSNPKFLHKIDASFDLLSADGGRQSIGSYRSHRSRESGTLRDLKAGRPPLSPSSDPVARSPKEAWASSQKSSPNHSGGTSPTSNPPSRYPQPDRTRVSQSTIPEGVPPVGDKALNFAHPRTQSTNSLSTSKSHPTTPFKRPEAKVLRSSDRLETVFRPSETMLSTRQTNAMNGVRNGPQPDARKFQMDLLRSTIKEVVEASEERLREEISALHVEMIRQFHIQHQFLTNALGAQTKCLKDMAAELKALREDDY</sequence>